<feature type="region of interest" description="Disordered" evidence="1">
    <location>
        <begin position="492"/>
        <end position="527"/>
    </location>
</feature>
<evidence type="ECO:0000256" key="1">
    <source>
        <dbReference type="SAM" id="MobiDB-lite"/>
    </source>
</evidence>
<name>A0A833N3L6_9HYPH</name>
<organism evidence="2 3">
    <name type="scientific">Methylorubrum populi</name>
    <dbReference type="NCBI Taxonomy" id="223967"/>
    <lineage>
        <taxon>Bacteria</taxon>
        <taxon>Pseudomonadati</taxon>
        <taxon>Pseudomonadota</taxon>
        <taxon>Alphaproteobacteria</taxon>
        <taxon>Hyphomicrobiales</taxon>
        <taxon>Methylobacteriaceae</taxon>
        <taxon>Methylorubrum</taxon>
    </lineage>
</organism>
<reference evidence="2 3" key="1">
    <citation type="submission" date="2019-10" db="EMBL/GenBank/DDBJ databases">
        <title>Draft Genome Sequence of the Caffeine Degrading Methylotroph Methylorubrum populi PINKEL.</title>
        <authorList>
            <person name="Dawson S.C."/>
            <person name="Zhang X."/>
            <person name="Wright M.E."/>
            <person name="Sharma G."/>
            <person name="Langner J.T."/>
            <person name="Ditty J.L."/>
            <person name="Subuyuj G.A."/>
        </authorList>
    </citation>
    <scope>NUCLEOTIDE SEQUENCE [LARGE SCALE GENOMIC DNA]</scope>
    <source>
        <strain evidence="2 3">Pinkel</strain>
    </source>
</reference>
<dbReference type="Proteomes" id="UP000469949">
    <property type="component" value="Unassembled WGS sequence"/>
</dbReference>
<dbReference type="EMBL" id="WEKV01000008">
    <property type="protein sequence ID" value="KAB7786025.1"/>
    <property type="molecule type" value="Genomic_DNA"/>
</dbReference>
<dbReference type="RefSeq" id="WP_152276478.1">
    <property type="nucleotide sequence ID" value="NZ_WEKV01000008.1"/>
</dbReference>
<feature type="region of interest" description="Disordered" evidence="1">
    <location>
        <begin position="265"/>
        <end position="345"/>
    </location>
</feature>
<gene>
    <name evidence="2" type="ORF">F8B43_1426</name>
</gene>
<evidence type="ECO:0000313" key="2">
    <source>
        <dbReference type="EMBL" id="KAB7786025.1"/>
    </source>
</evidence>
<feature type="compositionally biased region" description="Low complexity" evidence="1">
    <location>
        <begin position="91"/>
        <end position="117"/>
    </location>
</feature>
<evidence type="ECO:0000313" key="3">
    <source>
        <dbReference type="Proteomes" id="UP000469949"/>
    </source>
</evidence>
<proteinExistence type="predicted"/>
<feature type="compositionally biased region" description="Gly residues" evidence="1">
    <location>
        <begin position="498"/>
        <end position="515"/>
    </location>
</feature>
<feature type="region of interest" description="Disordered" evidence="1">
    <location>
        <begin position="72"/>
        <end position="135"/>
    </location>
</feature>
<accession>A0A833N3L6</accession>
<dbReference type="AlphaFoldDB" id="A0A833N3L6"/>
<sequence length="527" mass="54282">MSASPFGFGPFTFGGPSNEELARTLAQIQAGMPTGFAGAPSVEMPQGAAPMAVRPFGFGAMPLSLDAALQASPQMEDSRMVPRPPARPDAAELAAAAQRRMPSSGAPVPSGSVPSPSTIATRPAEGSPQADVPAAGAQPIAAQGVGVPGAAQPSMLDGFLSRLGRPKVYNTLIGIGQGLLTNERFSAGLAAGAGYASKLNAQGAASRLADAEYGLKVRKLAQEQGGLNQTRSWLLGRGEDPATVDGAIAASQAGRSEALANLVSNASPKQPDAPSGYRLNADGSASYIRGGPQDPAMREAEAAATARGTASTKTPDDFTLRPGEVRYGADGQPIVSARSDKPENFDTEGKLRGEFAKGLGTFGDVHDGYGRVIAATQERERNPTAVSPASDMSLVFGFMKMLDPSSVVREGEYATAKNAAGIPDQFRNAYNKAVDGEFLTPLQRQDFVNQAKALYDKARGNAEGVAERYRGLAGQYGVDPDRSVYLPAMPTAPQVSGGRTGGSGQGGALGVGGTRDMGDGVTVRRVR</sequence>
<protein>
    <submittedName>
        <fullName evidence="2">Uncharacterized protein</fullName>
    </submittedName>
</protein>
<comment type="caution">
    <text evidence="2">The sequence shown here is derived from an EMBL/GenBank/DDBJ whole genome shotgun (WGS) entry which is preliminary data.</text>
</comment>